<protein>
    <submittedName>
        <fullName evidence="2">Uncharacterized protein</fullName>
    </submittedName>
</protein>
<name>A0A9P4GIT8_9PLEO</name>
<organism evidence="2 3">
    <name type="scientific">Cucurbitaria berberidis CBS 394.84</name>
    <dbReference type="NCBI Taxonomy" id="1168544"/>
    <lineage>
        <taxon>Eukaryota</taxon>
        <taxon>Fungi</taxon>
        <taxon>Dikarya</taxon>
        <taxon>Ascomycota</taxon>
        <taxon>Pezizomycotina</taxon>
        <taxon>Dothideomycetes</taxon>
        <taxon>Pleosporomycetidae</taxon>
        <taxon>Pleosporales</taxon>
        <taxon>Pleosporineae</taxon>
        <taxon>Cucurbitariaceae</taxon>
        <taxon>Cucurbitaria</taxon>
    </lineage>
</organism>
<evidence type="ECO:0000256" key="1">
    <source>
        <dbReference type="SAM" id="MobiDB-lite"/>
    </source>
</evidence>
<gene>
    <name evidence="2" type="ORF">K460DRAFT_366851</name>
</gene>
<comment type="caution">
    <text evidence="2">The sequence shown here is derived from an EMBL/GenBank/DDBJ whole genome shotgun (WGS) entry which is preliminary data.</text>
</comment>
<proteinExistence type="predicted"/>
<dbReference type="EMBL" id="ML976616">
    <property type="protein sequence ID" value="KAF1846009.1"/>
    <property type="molecule type" value="Genomic_DNA"/>
</dbReference>
<feature type="region of interest" description="Disordered" evidence="1">
    <location>
        <begin position="31"/>
        <end position="64"/>
    </location>
</feature>
<dbReference type="Proteomes" id="UP000800039">
    <property type="component" value="Unassembled WGS sequence"/>
</dbReference>
<evidence type="ECO:0000313" key="2">
    <source>
        <dbReference type="EMBL" id="KAF1846009.1"/>
    </source>
</evidence>
<dbReference type="AlphaFoldDB" id="A0A9P4GIT8"/>
<dbReference type="RefSeq" id="XP_040788572.1">
    <property type="nucleotide sequence ID" value="XM_040933464.1"/>
</dbReference>
<accession>A0A9P4GIT8</accession>
<dbReference type="GeneID" id="63850715"/>
<keyword evidence="3" id="KW-1185">Reference proteome</keyword>
<evidence type="ECO:0000313" key="3">
    <source>
        <dbReference type="Proteomes" id="UP000800039"/>
    </source>
</evidence>
<reference evidence="2" key="1">
    <citation type="submission" date="2020-01" db="EMBL/GenBank/DDBJ databases">
        <authorList>
            <consortium name="DOE Joint Genome Institute"/>
            <person name="Haridas S."/>
            <person name="Albert R."/>
            <person name="Binder M."/>
            <person name="Bloem J."/>
            <person name="Labutti K."/>
            <person name="Salamov A."/>
            <person name="Andreopoulos B."/>
            <person name="Baker S.E."/>
            <person name="Barry K."/>
            <person name="Bills G."/>
            <person name="Bluhm B.H."/>
            <person name="Cannon C."/>
            <person name="Castanera R."/>
            <person name="Culley D.E."/>
            <person name="Daum C."/>
            <person name="Ezra D."/>
            <person name="Gonzalez J.B."/>
            <person name="Henrissat B."/>
            <person name="Kuo A."/>
            <person name="Liang C."/>
            <person name="Lipzen A."/>
            <person name="Lutzoni F."/>
            <person name="Magnuson J."/>
            <person name="Mondo S."/>
            <person name="Nolan M."/>
            <person name="Ohm R."/>
            <person name="Pangilinan J."/>
            <person name="Park H.-J."/>
            <person name="Ramirez L."/>
            <person name="Alfaro M."/>
            <person name="Sun H."/>
            <person name="Tritt A."/>
            <person name="Yoshinaga Y."/>
            <person name="Zwiers L.-H."/>
            <person name="Turgeon B.G."/>
            <person name="Goodwin S.B."/>
            <person name="Spatafora J.W."/>
            <person name="Crous P.W."/>
            <person name="Grigoriev I.V."/>
        </authorList>
    </citation>
    <scope>NUCLEOTIDE SEQUENCE</scope>
    <source>
        <strain evidence="2">CBS 394.84</strain>
    </source>
</reference>
<feature type="compositionally biased region" description="Polar residues" evidence="1">
    <location>
        <begin position="48"/>
        <end position="64"/>
    </location>
</feature>
<sequence>MRAGHQYRRAHHQSSRPQLIAVPPFRAPFATFEAPPRGPSALTIRGVKSNSVHPDSGTQSRNGL</sequence>